<keyword evidence="7 14" id="KW-0274">FAD</keyword>
<evidence type="ECO:0000256" key="11">
    <source>
        <dbReference type="ARBA" id="ARBA00023284"/>
    </source>
</evidence>
<dbReference type="SUPFAM" id="SSF55424">
    <property type="entry name" value="FAD/NAD-linked reductases, dimerisation (C-terminal) domain"/>
    <property type="match status" value="1"/>
</dbReference>
<feature type="binding site" evidence="14">
    <location>
        <position position="202"/>
    </location>
    <ligand>
        <name>NAD(+)</name>
        <dbReference type="ChEBI" id="CHEBI:57540"/>
    </ligand>
</feature>
<keyword evidence="14" id="KW-0547">Nucleotide-binding</keyword>
<feature type="binding site" evidence="14">
    <location>
        <position position="52"/>
    </location>
    <ligand>
        <name>FAD</name>
        <dbReference type="ChEBI" id="CHEBI:57692"/>
    </ligand>
</feature>
<evidence type="ECO:0000256" key="12">
    <source>
        <dbReference type="ARBA" id="ARBA00049187"/>
    </source>
</evidence>
<dbReference type="InterPro" id="IPR016156">
    <property type="entry name" value="FAD/NAD-linked_Rdtase_dimer_sf"/>
</dbReference>
<dbReference type="InterPro" id="IPR001100">
    <property type="entry name" value="Pyr_nuc-diS_OxRdtase"/>
</dbReference>
<keyword evidence="6 16" id="KW-0285">Flavoprotein</keyword>
<accession>A0A7W5P892</accession>
<evidence type="ECO:0000256" key="13">
    <source>
        <dbReference type="PIRSR" id="PIRSR000350-2"/>
    </source>
</evidence>
<dbReference type="FunFam" id="3.30.390.30:FF:000001">
    <property type="entry name" value="Dihydrolipoyl dehydrogenase"/>
    <property type="match status" value="1"/>
</dbReference>
<keyword evidence="20" id="KW-1185">Reference proteome</keyword>
<comment type="subcellular location">
    <subcellularLocation>
        <location evidence="1">Cytoplasm</location>
    </subcellularLocation>
</comment>
<comment type="catalytic activity">
    <reaction evidence="12 16">
        <text>N(6)-[(R)-dihydrolipoyl]-L-lysyl-[protein] + NAD(+) = N(6)-[(R)-lipoyl]-L-lysyl-[protein] + NADH + H(+)</text>
        <dbReference type="Rhea" id="RHEA:15045"/>
        <dbReference type="Rhea" id="RHEA-COMP:10474"/>
        <dbReference type="Rhea" id="RHEA-COMP:10475"/>
        <dbReference type="ChEBI" id="CHEBI:15378"/>
        <dbReference type="ChEBI" id="CHEBI:57540"/>
        <dbReference type="ChEBI" id="CHEBI:57945"/>
        <dbReference type="ChEBI" id="CHEBI:83099"/>
        <dbReference type="ChEBI" id="CHEBI:83100"/>
        <dbReference type="EC" id="1.8.1.4"/>
    </reaction>
</comment>
<evidence type="ECO:0000256" key="1">
    <source>
        <dbReference type="ARBA" id="ARBA00004496"/>
    </source>
</evidence>
<evidence type="ECO:0000256" key="3">
    <source>
        <dbReference type="ARBA" id="ARBA00012608"/>
    </source>
</evidence>
<dbReference type="PIRSF" id="PIRSF000350">
    <property type="entry name" value="Mercury_reductase_MerA"/>
    <property type="match status" value="1"/>
</dbReference>
<keyword evidence="10" id="KW-1015">Disulfide bond</keyword>
<evidence type="ECO:0000256" key="4">
    <source>
        <dbReference type="ARBA" id="ARBA00016961"/>
    </source>
</evidence>
<feature type="domain" description="Pyridine nucleotide-disulphide oxidoreductase dimerisation" evidence="17">
    <location>
        <begin position="349"/>
        <end position="455"/>
    </location>
</feature>
<keyword evidence="8 16" id="KW-0560">Oxidoreductase</keyword>
<feature type="binding site" evidence="14">
    <location>
        <begin position="179"/>
        <end position="186"/>
    </location>
    <ligand>
        <name>NAD(+)</name>
        <dbReference type="ChEBI" id="CHEBI:57540"/>
    </ligand>
</feature>
<comment type="similarity">
    <text evidence="2 16">Belongs to the class-I pyridine nucleotide-disulfide oxidoreductase family.</text>
</comment>
<dbReference type="RefSeq" id="WP_183340247.1">
    <property type="nucleotide sequence ID" value="NZ_JACHZG010000001.1"/>
</dbReference>
<reference evidence="19 20" key="1">
    <citation type="submission" date="2020-08" db="EMBL/GenBank/DDBJ databases">
        <title>Sequencing the genomes of 1000 actinobacteria strains.</title>
        <authorList>
            <person name="Klenk H.-P."/>
        </authorList>
    </citation>
    <scope>NUCLEOTIDE SEQUENCE [LARGE SCALE GENOMIC DNA]</scope>
    <source>
        <strain evidence="19 20">DSM 11053</strain>
    </source>
</reference>
<dbReference type="NCBIfam" id="TIGR01350">
    <property type="entry name" value="lipoamide_DH"/>
    <property type="match status" value="1"/>
</dbReference>
<dbReference type="PANTHER" id="PTHR22912">
    <property type="entry name" value="DISULFIDE OXIDOREDUCTASE"/>
    <property type="match status" value="1"/>
</dbReference>
<dbReference type="InterPro" id="IPR050151">
    <property type="entry name" value="Class-I_Pyr_Nuc-Dis_Oxidored"/>
</dbReference>
<dbReference type="InterPro" id="IPR023753">
    <property type="entry name" value="FAD/NAD-binding_dom"/>
</dbReference>
<protein>
    <recommendedName>
        <fullName evidence="4 16">Dihydrolipoyl dehydrogenase</fullName>
        <ecNumber evidence="3 16">1.8.1.4</ecNumber>
    </recommendedName>
</protein>
<organism evidence="19 20">
    <name type="scientific">Microlunatus antarcticus</name>
    <dbReference type="NCBI Taxonomy" id="53388"/>
    <lineage>
        <taxon>Bacteria</taxon>
        <taxon>Bacillati</taxon>
        <taxon>Actinomycetota</taxon>
        <taxon>Actinomycetes</taxon>
        <taxon>Propionibacteriales</taxon>
        <taxon>Propionibacteriaceae</taxon>
        <taxon>Microlunatus</taxon>
    </lineage>
</organism>
<dbReference type="GO" id="GO:0004148">
    <property type="term" value="F:dihydrolipoyl dehydrogenase (NADH) activity"/>
    <property type="evidence" value="ECO:0007669"/>
    <property type="project" value="UniProtKB-EC"/>
</dbReference>
<dbReference type="PRINTS" id="PR00411">
    <property type="entry name" value="PNDRDTASEI"/>
</dbReference>
<feature type="domain" description="FAD/NAD(P)-binding" evidence="18">
    <location>
        <begin position="6"/>
        <end position="323"/>
    </location>
</feature>
<evidence type="ECO:0000256" key="6">
    <source>
        <dbReference type="ARBA" id="ARBA00022630"/>
    </source>
</evidence>
<dbReference type="InterPro" id="IPR004099">
    <property type="entry name" value="Pyr_nucl-diS_OxRdtase_dimer"/>
</dbReference>
<keyword evidence="9 14" id="KW-0520">NAD</keyword>
<dbReference type="AlphaFoldDB" id="A0A7W5P892"/>
<evidence type="ECO:0000256" key="5">
    <source>
        <dbReference type="ARBA" id="ARBA00022490"/>
    </source>
</evidence>
<evidence type="ECO:0000256" key="8">
    <source>
        <dbReference type="ARBA" id="ARBA00023002"/>
    </source>
</evidence>
<evidence type="ECO:0000256" key="16">
    <source>
        <dbReference type="RuleBase" id="RU003692"/>
    </source>
</evidence>
<dbReference type="GO" id="GO:0006103">
    <property type="term" value="P:2-oxoglutarate metabolic process"/>
    <property type="evidence" value="ECO:0007669"/>
    <property type="project" value="TreeGrafter"/>
</dbReference>
<comment type="miscellaneous">
    <text evidence="16">The active site is a redox-active disulfide bond.</text>
</comment>
<dbReference type="InterPro" id="IPR036188">
    <property type="entry name" value="FAD/NAD-bd_sf"/>
</dbReference>
<keyword evidence="11 16" id="KW-0676">Redox-active center</keyword>
<feature type="binding site" evidence="14">
    <location>
        <position position="115"/>
    </location>
    <ligand>
        <name>FAD</name>
        <dbReference type="ChEBI" id="CHEBI:57692"/>
    </ligand>
</feature>
<dbReference type="InterPro" id="IPR012999">
    <property type="entry name" value="Pyr_OxRdtase_I_AS"/>
</dbReference>
<feature type="binding site" evidence="14">
    <location>
        <position position="308"/>
    </location>
    <ligand>
        <name>FAD</name>
        <dbReference type="ChEBI" id="CHEBI:57692"/>
    </ligand>
</feature>
<dbReference type="PROSITE" id="PS00076">
    <property type="entry name" value="PYRIDINE_REDOX_1"/>
    <property type="match status" value="1"/>
</dbReference>
<dbReference type="EC" id="1.8.1.4" evidence="3 16"/>
<dbReference type="EMBL" id="JACHZG010000001">
    <property type="protein sequence ID" value="MBB3328399.1"/>
    <property type="molecule type" value="Genomic_DNA"/>
</dbReference>
<evidence type="ECO:0000256" key="2">
    <source>
        <dbReference type="ARBA" id="ARBA00007532"/>
    </source>
</evidence>
<dbReference type="Gene3D" id="3.30.390.30">
    <property type="match status" value="1"/>
</dbReference>
<sequence length="468" mass="48913">MSEDAYDLVVLGAGSGGYACALRAAQLGLRVALVERDLVGGTCLHYGCIPTKAILHAAEVADGARDGARFGVHVSVDKIDLAGVRSYAEGVVARLYKGLTGLVSSRGITVVTGEGRLVPGDGVPAVQVDGRTLTAPYVVLATGSQSKSLPGLVPDGERVLTSTDAIRLQTLPTSAVVLGGGVIGVELASAWRSFGVEVTVVEALDRLVPGEDPAASAALLRAFRKRGITVRTASPVRSVETLPTGVRVALDDKDGTTLEADLVLVAVGRGPRSAGMGYEEAGVTLDRGYVTVDDRLRTSVPDVYAVGDLVLGLQLAHRGFAHGIFVAEDVAHRTGRLDRAPVLVPDEQIPRVTYCDPEVASVGLSEEVARARFGDVETQTYDLAGNGKAQILQTSGFVKLVRRTDGPVVGVHMVGARVGELIGEAQLITSWEAWPDEVASLPHAHPTLDEALGEAHLALAGRPLHAHR</sequence>
<evidence type="ECO:0000256" key="9">
    <source>
        <dbReference type="ARBA" id="ARBA00023027"/>
    </source>
</evidence>
<comment type="caution">
    <text evidence="19">The sequence shown here is derived from an EMBL/GenBank/DDBJ whole genome shotgun (WGS) entry which is preliminary data.</text>
</comment>
<feature type="binding site" evidence="14">
    <location>
        <begin position="142"/>
        <end position="144"/>
    </location>
    <ligand>
        <name>FAD</name>
        <dbReference type="ChEBI" id="CHEBI:57692"/>
    </ligand>
</feature>
<dbReference type="Pfam" id="PF02852">
    <property type="entry name" value="Pyr_redox_dim"/>
    <property type="match status" value="1"/>
</dbReference>
<gene>
    <name evidence="19" type="ORF">FHX39_003343</name>
</gene>
<evidence type="ECO:0000256" key="14">
    <source>
        <dbReference type="PIRSR" id="PIRSR000350-3"/>
    </source>
</evidence>
<evidence type="ECO:0000256" key="10">
    <source>
        <dbReference type="ARBA" id="ARBA00023157"/>
    </source>
</evidence>
<keyword evidence="5" id="KW-0963">Cytoplasm</keyword>
<feature type="binding site" evidence="14">
    <location>
        <position position="268"/>
    </location>
    <ligand>
        <name>NAD(+)</name>
        <dbReference type="ChEBI" id="CHEBI:57540"/>
    </ligand>
</feature>
<evidence type="ECO:0000259" key="17">
    <source>
        <dbReference type="Pfam" id="PF02852"/>
    </source>
</evidence>
<evidence type="ECO:0000256" key="7">
    <source>
        <dbReference type="ARBA" id="ARBA00022827"/>
    </source>
</evidence>
<dbReference type="SUPFAM" id="SSF51905">
    <property type="entry name" value="FAD/NAD(P)-binding domain"/>
    <property type="match status" value="1"/>
</dbReference>
<dbReference type="InterPro" id="IPR006258">
    <property type="entry name" value="Lipoamide_DH"/>
</dbReference>
<dbReference type="PANTHER" id="PTHR22912:SF217">
    <property type="entry name" value="DIHYDROLIPOYL DEHYDROGENASE"/>
    <property type="match status" value="1"/>
</dbReference>
<dbReference type="PRINTS" id="PR00368">
    <property type="entry name" value="FADPNR"/>
</dbReference>
<feature type="disulfide bond" description="Redox-active" evidence="15">
    <location>
        <begin position="43"/>
        <end position="48"/>
    </location>
</feature>
<dbReference type="Proteomes" id="UP000565572">
    <property type="component" value="Unassembled WGS sequence"/>
</dbReference>
<dbReference type="Gene3D" id="3.50.50.60">
    <property type="entry name" value="FAD/NAD(P)-binding domain"/>
    <property type="match status" value="2"/>
</dbReference>
<evidence type="ECO:0000313" key="19">
    <source>
        <dbReference type="EMBL" id="MBB3328399.1"/>
    </source>
</evidence>
<dbReference type="Pfam" id="PF07992">
    <property type="entry name" value="Pyr_redox_2"/>
    <property type="match status" value="1"/>
</dbReference>
<name>A0A7W5P892_9ACTN</name>
<comment type="cofactor">
    <cofactor evidence="14 16">
        <name>FAD</name>
        <dbReference type="ChEBI" id="CHEBI:57692"/>
    </cofactor>
    <text evidence="14 16">Binds 1 FAD per subunit.</text>
</comment>
<dbReference type="GO" id="GO:0005737">
    <property type="term" value="C:cytoplasm"/>
    <property type="evidence" value="ECO:0007669"/>
    <property type="project" value="UniProtKB-SubCell"/>
</dbReference>
<dbReference type="GO" id="GO:0050660">
    <property type="term" value="F:flavin adenine dinucleotide binding"/>
    <property type="evidence" value="ECO:0007669"/>
    <property type="project" value="InterPro"/>
</dbReference>
<proteinExistence type="inferred from homology"/>
<evidence type="ECO:0000259" key="18">
    <source>
        <dbReference type="Pfam" id="PF07992"/>
    </source>
</evidence>
<evidence type="ECO:0000313" key="20">
    <source>
        <dbReference type="Proteomes" id="UP000565572"/>
    </source>
</evidence>
<feature type="active site" description="Proton acceptor" evidence="13">
    <location>
        <position position="445"/>
    </location>
</feature>
<evidence type="ECO:0000256" key="15">
    <source>
        <dbReference type="PIRSR" id="PIRSR000350-4"/>
    </source>
</evidence>